<protein>
    <recommendedName>
        <fullName evidence="3">CPXCG motif-containing cysteine-rich protein</fullName>
    </recommendedName>
</protein>
<dbReference type="PIRSF" id="PIRSF037225">
    <property type="entry name" value="UCP037225"/>
    <property type="match status" value="1"/>
</dbReference>
<dbReference type="AlphaFoldDB" id="Q47ZH9"/>
<sequence>MELNQLSEKTIGCPYCGESIKVLIDASELDQQYIEDCQVCCKPINFIISESIDGELTVNVYSEDEAF</sequence>
<evidence type="ECO:0008006" key="3">
    <source>
        <dbReference type="Google" id="ProtNLM"/>
    </source>
</evidence>
<dbReference type="InterPro" id="IPR017143">
    <property type="entry name" value="UCP037225"/>
</dbReference>
<evidence type="ECO:0000313" key="1">
    <source>
        <dbReference type="EMBL" id="AAZ28230.1"/>
    </source>
</evidence>
<dbReference type="HOGENOM" id="CLU_189936_1_0_6"/>
<dbReference type="InterPro" id="IPR025990">
    <property type="entry name" value="zinc_ribbon_bacterial"/>
</dbReference>
<evidence type="ECO:0000313" key="2">
    <source>
        <dbReference type="Proteomes" id="UP000000547"/>
    </source>
</evidence>
<accession>Q47ZH9</accession>
<reference evidence="1" key="1">
    <citation type="journal article" date="2005" name="Proc. Natl. Acad. Sci. U.S.A.">
        <title>The psychrophilic lifestyle as revealed by the genome sequence of Colwellia psychrerythraea 34H through genomic and proteomic analyses.</title>
        <authorList>
            <person name="Methe B.A."/>
            <person name="Nelson K.E."/>
            <person name="Deming J.W."/>
            <person name="Momen B."/>
            <person name="Melamud E."/>
            <person name="Zhang X."/>
            <person name="Moult J."/>
            <person name="Madupu R."/>
            <person name="Nelson W.C."/>
            <person name="Dodson R.J."/>
            <person name="Brinkac L.M."/>
            <person name="Daugherty S.C."/>
            <person name="Durkin A.S."/>
            <person name="DeBoy R.T."/>
            <person name="Kolonay J.F."/>
            <person name="Sullivan S.A."/>
            <person name="Zhou L."/>
            <person name="Davidsen T.M."/>
            <person name="Wu M."/>
            <person name="Huston A.L."/>
            <person name="Lewis M."/>
            <person name="Weaver B."/>
            <person name="Weidman J.F."/>
            <person name="Khouri H."/>
            <person name="Utterback T.R."/>
            <person name="Feldblyum T.V."/>
            <person name="Fraser C.M."/>
        </authorList>
    </citation>
    <scope>NUCLEOTIDE SEQUENCE [LARGE SCALE GENOMIC DNA]</scope>
    <source>
        <strain evidence="1">34H</strain>
    </source>
</reference>
<proteinExistence type="predicted"/>
<dbReference type="KEGG" id="cps:CPS_3093"/>
<dbReference type="EMBL" id="CP000083">
    <property type="protein sequence ID" value="AAZ28230.1"/>
    <property type="molecule type" value="Genomic_DNA"/>
</dbReference>
<gene>
    <name evidence="1" type="ordered locus">CPS_3093</name>
</gene>
<organism evidence="1 2">
    <name type="scientific">Colwellia psychrerythraea (strain 34H / ATCC BAA-681)</name>
    <name type="common">Vibrio psychroerythus</name>
    <dbReference type="NCBI Taxonomy" id="167879"/>
    <lineage>
        <taxon>Bacteria</taxon>
        <taxon>Pseudomonadati</taxon>
        <taxon>Pseudomonadota</taxon>
        <taxon>Gammaproteobacteria</taxon>
        <taxon>Alteromonadales</taxon>
        <taxon>Colwelliaceae</taxon>
        <taxon>Colwellia</taxon>
    </lineage>
</organism>
<dbReference type="STRING" id="167879.CPS_3093"/>
<dbReference type="RefSeq" id="WP_011043880.1">
    <property type="nucleotide sequence ID" value="NC_003910.7"/>
</dbReference>
<name>Q47ZH9_COLP3</name>
<dbReference type="Proteomes" id="UP000000547">
    <property type="component" value="Chromosome"/>
</dbReference>
<dbReference type="Pfam" id="PF14255">
    <property type="entry name" value="Zn_ribbon_21"/>
    <property type="match status" value="1"/>
</dbReference>